<evidence type="ECO:0000256" key="5">
    <source>
        <dbReference type="ARBA" id="ARBA00023212"/>
    </source>
</evidence>
<comment type="subcellular location">
    <subcellularLocation>
        <location evidence="1">Cytoplasm</location>
        <location evidence="1">Cytoskeleton</location>
        <location evidence="1">Microtubule organizing center</location>
        <location evidence="1">Centrosome</location>
    </subcellularLocation>
</comment>
<dbReference type="InterPro" id="IPR019528">
    <property type="entry name" value="PACT_domain"/>
</dbReference>
<feature type="compositionally biased region" description="Polar residues" evidence="7">
    <location>
        <begin position="1419"/>
        <end position="1434"/>
    </location>
</feature>
<evidence type="ECO:0000259" key="8">
    <source>
        <dbReference type="SMART" id="SM01188"/>
    </source>
</evidence>
<feature type="compositionally biased region" description="Acidic residues" evidence="7">
    <location>
        <begin position="1300"/>
        <end position="1310"/>
    </location>
</feature>
<feature type="compositionally biased region" description="Basic and acidic residues" evidence="7">
    <location>
        <begin position="681"/>
        <end position="691"/>
    </location>
</feature>
<feature type="compositionally biased region" description="Basic and acidic residues" evidence="7">
    <location>
        <begin position="1348"/>
        <end position="1375"/>
    </location>
</feature>
<feature type="coiled-coil region" evidence="6">
    <location>
        <begin position="290"/>
        <end position="364"/>
    </location>
</feature>
<feature type="region of interest" description="Disordered" evidence="7">
    <location>
        <begin position="1119"/>
        <end position="1159"/>
    </location>
</feature>
<feature type="compositionally biased region" description="Gly residues" evidence="7">
    <location>
        <begin position="3985"/>
        <end position="3994"/>
    </location>
</feature>
<keyword evidence="3" id="KW-0597">Phosphoprotein</keyword>
<feature type="region of interest" description="Disordered" evidence="7">
    <location>
        <begin position="2715"/>
        <end position="2734"/>
    </location>
</feature>
<proteinExistence type="predicted"/>
<dbReference type="GO" id="GO:0005737">
    <property type="term" value="C:cytoplasm"/>
    <property type="evidence" value="ECO:0007669"/>
    <property type="project" value="UniProtKB-ARBA"/>
</dbReference>
<feature type="region of interest" description="Disordered" evidence="7">
    <location>
        <begin position="1259"/>
        <end position="1311"/>
    </location>
</feature>
<feature type="compositionally biased region" description="Basic and acidic residues" evidence="7">
    <location>
        <begin position="778"/>
        <end position="804"/>
    </location>
</feature>
<feature type="compositionally biased region" description="Low complexity" evidence="7">
    <location>
        <begin position="740"/>
        <end position="750"/>
    </location>
</feature>
<feature type="coiled-coil region" evidence="6">
    <location>
        <begin position="1695"/>
        <end position="1729"/>
    </location>
</feature>
<feature type="domain" description="ELK" evidence="8">
    <location>
        <begin position="353"/>
        <end position="374"/>
    </location>
</feature>
<feature type="compositionally biased region" description="Polar residues" evidence="7">
    <location>
        <begin position="1265"/>
        <end position="1274"/>
    </location>
</feature>
<feature type="compositionally biased region" description="Basic and acidic residues" evidence="7">
    <location>
        <begin position="1199"/>
        <end position="1209"/>
    </location>
</feature>
<feature type="domain" description="ELK" evidence="8">
    <location>
        <begin position="165"/>
        <end position="186"/>
    </location>
</feature>
<dbReference type="Proteomes" id="UP000250572">
    <property type="component" value="Unassembled WGS sequence"/>
</dbReference>
<feature type="coiled-coil region" evidence="6">
    <location>
        <begin position="1054"/>
        <end position="1093"/>
    </location>
</feature>
<feature type="domain" description="ELK" evidence="8">
    <location>
        <begin position="1165"/>
        <end position="1186"/>
    </location>
</feature>
<reference evidence="9 10" key="1">
    <citation type="journal article" date="2018" name="G3 (Bethesda)">
        <title>A High-Quality Reference Genome for the Invasive Mosquitofish Gambusia affinis Using a Chicago Library.</title>
        <authorList>
            <person name="Hoffberg S.L."/>
            <person name="Troendle N.J."/>
            <person name="Glenn T.C."/>
            <person name="Mahmud O."/>
            <person name="Louha S."/>
            <person name="Chalopin D."/>
            <person name="Bennetzen J.L."/>
            <person name="Mauricio R."/>
        </authorList>
    </citation>
    <scope>NUCLEOTIDE SEQUENCE [LARGE SCALE GENOMIC DNA]</scope>
    <source>
        <strain evidence="9">NE01/NJP1002.9</strain>
        <tissue evidence="9">Muscle</tissue>
    </source>
</reference>
<dbReference type="PANTHER" id="PTHR44981:SF1">
    <property type="entry name" value="A-KINASE ANCHOR PROTEIN 9"/>
    <property type="match status" value="1"/>
</dbReference>
<evidence type="ECO:0000256" key="1">
    <source>
        <dbReference type="ARBA" id="ARBA00004300"/>
    </source>
</evidence>
<feature type="compositionally biased region" description="Basic and acidic residues" evidence="7">
    <location>
        <begin position="2715"/>
        <end position="2726"/>
    </location>
</feature>
<feature type="compositionally biased region" description="Basic and acidic residues" evidence="7">
    <location>
        <begin position="2671"/>
        <end position="2683"/>
    </location>
</feature>
<feature type="coiled-coil region" evidence="6">
    <location>
        <begin position="2155"/>
        <end position="2210"/>
    </location>
</feature>
<name>A0A315UU97_GAMAF</name>
<keyword evidence="4 6" id="KW-0175">Coiled coil</keyword>
<feature type="region of interest" description="Disordered" evidence="7">
    <location>
        <begin position="3458"/>
        <end position="3492"/>
    </location>
</feature>
<feature type="region of interest" description="Disordered" evidence="7">
    <location>
        <begin position="681"/>
        <end position="705"/>
    </location>
</feature>
<sequence length="4067" mass="463517">MLLRQEVVHAGRTRDEKIIQDSDDKDIIIAEKDRVISDRDSDLIRLKDELENSVKHLHELRLQVALKESELEKCLTELGSTKSELITCKSEMESYKLELEKEQKELESCKGELANSRHRERMSSSEIMQLMGTVEDLQKRCHQGSVSETDAFQKMQEETARELELLRAELDEMYGQQIVQMKQELNLQHAARMQQMTEQHQAEIELLKAQHQSSNLSKGEVEALNARIRELQFILQQSEATYDETRRELSQVAQEKSKLQSKVESLVGDLHAARHQVEQVSTRLASQETTQQLQETIQGLRDELSAAQEAAVEAETKHESEITNYKIKLEMLEREKDAVLDRMAESQEAELERLRTQLLFSHEEELTNLREDLQRESFLNAENLLNEAAVRHEKALDELRVGHAQQLELLQKEKTSYTAERNDLLQKIHGLEEDLKLALQSSKTEELVLQLQELQVELQELRKGAQDRVRMQNQIQSLLKQMEVLENQKKEKEQKVKEHEDQKETLFQSNNALRVKIETLTAQNNQFQRQVDELREDIEKQKSTFSFAEKNFEVNFQELKEEYASLAEVKTQLEERTLRETLEFEAKIAHLQSDIRELEKRSGDVKMERDLMEKLNVTLNEKKSQADRLSEVTERLMATETRVRQLDEDLIKARQKNSEVIAKNESLLKELEKAQEIRSKQKKLLQEKEQTVEAVSPSEDHRRQIQSLQQEIKALTARLGAAEAERDGALRTLELHRLSHTPSPAAAHSSGEGPVEGRTSPHKPASSGSSRRKRRQRSKQERRAGSAASEERQREEEERAKSAAEEEMLPQTQSRVMSCSPESAGKEDSAAGYQGDGGRDCINKAVSGQGMGCHTECAEEEEETSEHEECRLQMEAQRISLSQIHAAQLELLQEETDASLDLRLHHLREQSGPGGRRKSKRMIEAVSEECSEIILKIFGKEFLESINTADLSLISEERPATSESSSIVQEARELYTNLRQVREKIKHEHDRLCQLQDLLRSDVNKISELQVAYDELKINSEKQLSDLNAQLATISHPSSRDLQAKESDSTSVELQRLKAEAQVKQLRLEESHRQEMERLRAHYQQQAADTEERYATELFVLQQRLQEATGAQTYYSLSSTPEFGCEGTEERKEELKERSEEDVSERDEGVHHSARPSSLTLQLQALKKALHHKYDQEVAALKEQHSIELRRLREEREHWGGKGERELDRNGVNGAGSSTENLSAAGQEDRLQQERVEEEVAKAIVQMSVEFAQQTELARIRRRASQTNSSMQTQMDDEDVDGEMEEQTPRASPLAGVWLEEPEREELERELEERNAEIRKLKEELQKTELEQALKKKNDGEEQEEEDSAHTTEDEEPKISRISRQDDGESSDKDTERKLLCEANRKLSQVLVDVLKTTAAAEETLGLHMQRLCEGSAGVQPTESNTQTQTCQKTRQSRKAGADTRFWSGKLEAEEVLEIPQEMMDRLLLGAESQLESEEYFLGISRRLQAAVEKMLMTITDTTNQPILVRTRRAAPPPQGVHAASPLRPVSARRDGASLTRPLSVLQTKLELLRVFQLLLQFLDLLLENVPLVFAGLNLLPEVKEDLNATLRLNVFILTNREKIKFAANIRSEASAPPLPTETEKVDELSVTGCYGGSFPLRCSLNFFVVSRLSPCLHPCTFSHTNPHHLLSQVEQLSAQLKEKADCCSELLLGSEQLRRELGERDEEIEKLESRIRELEQALLASAETQEKTSKDRQWLQKLVYKNYNKQLILTLVERQAYKALGEALAQKAGSRLWLRGFWVEPKKQHASITETKHSTLEAQLQTEREALERKEKEICNLEEQLEQFREELENKSEEVQQLHMQLEIQRKEISSQQQFLEVRDSMLQVMEERDREIALLNEQISKHQHMEAAFDNKEMDAKDELIKELEFQVEYLRSEQDRLKTDREEEMDQLNAVIEKLQQELANIEQKQPEEEEAREESGGCVATKEEFDEMKQRMDLATKELDTLRAEQSKLLETYLRLKQSAESKLEEALREKTAGLVVLQAEVQALEQSAASRVEELELRIRELEVLVEEKDSEVERCQVLVEETQSHADDLQQKVSTLEGNLREKVAEALVSQATLEAFQQQHRTEASKQEAQSRPAAAAYDFGDFGIPQMDFSSLGPAKQAPRGKVAQLTQKLRDLEVGLSGMQKDQELQKQLLSSSEEEVQEYERRLAVLMELLSEMKAGPQQRAAPSNEWPPLQAASSSSEQPGVSALLQELQEVREEASATEEQLQSLQDSCSRLKQELHEKTATVERLQDQLDTTSTAAGEESKTSELEERLAEAQTEAASAKEELSSCRESLDKLQELLQEREMTIAHLKGELFQVKAAEDGADMTDLLHELQEAKREAASTKEELNVSLEHQVKLQEDVQTHKISLSKLNEELEETRSRMNATKEELTKYQQQNEKLQDEIQGREVLLSELKQELQETRKEETVCDVSVSEEIQDAAKEELSKHQQRNEEFRVQEVSFSKQLQEMSSGVDASDEELRGYRRQNEELLEEISRLKAEMQEMRRAAVASKEEQHDKEDHQEVRVRVVSPDMRGADATKEELAKYQQQNEKLQEDIQGLEVLLSELKEELQQMRKSADASNQELAKYQQHNKELLEEVRVREVALSELKEELQEMRRTESKGEQNNEEPHEVSVSGELPDMRSADATKEQLTKYQQHNEKLQEEIQTHKVSLSKLNKELQEMRSKMDTTEEELTKYQQQNEKLQGEIQSREVLLSDLKEEMKRNADASKQELTKYQQQNEELQEEVRIREICISELKDEQQQMRTAVASEGEQSNEDLHQEVRVREASVSKELLEMRKSAEATKEEMTKYHEEIQGHEESLSKVREELQEMRSNMDATNEELRRSRQHNEELLEEISKLKAELQEARMRASESVPPSPQPPFSVSSTSTAQPKRKGAKQPAMKGGSAKEKPSLSRKNSAPHKTPSLQPNSSSDQHRDATTDSFTQTEPLQMSDLSQSAAKEQIEEVIGEFQEKIVQMQELHAAEILDMEARHISESENLRRETQALEDECKGLKAVIDKLCSTEAPPLRQDRPASQFKDGYTSDSSSDYSQRTGFDVPSLQQEFRSTPEGARRETDDPLPDRIKTLLREVHQEGMQVLSLSELPLSEGEPGGQFNTDGWAKERDALLATVQSLKGLITQMQTHSQSQTSRGVADWRAELLDAVRHVFMRERSVLKSALYSQLDRLDTSDAIVHLNHLEHLLAEQDAHHREAMGSLQAAERSSLLSEIQQLRGQLEQLHQSGLPGLSLAADGNMEERRGRAADGAAEGDRLILEEMKAELSQTKLELETTLTAQQKHLKELDTLRVEVSQKAAELDALNEELMEERKRSRDLQWAAEKERCRSGRDEESKREALEVKHQSVFKLRLTACFIDLQLALDEQKALADRLTQTLQQERQVSSQLSQQAEQDGLDLQRRLQELQVQLETERAKAQEMSGALGRERELRAGGRSGEDGRESEGEETLLEKLQRELDDKHTQVVHLLSQVEAQRLEVVRKEEELTLANQKSRRDQDGLQQARVELDRLKVRMSEVKQQLEEEQQKRKSLEEEKERVEENGAQQAVWHSEPTNRTKDWVLQQKSGKAQSASANSSPHMEGSPADLTAGPHHGPWRTVDRIVGKLHLVSSKIRSMASKTEDRSTAEVDSEELSWIQSSVDEVIGLLQQSPGLPFIPELIICLPQSVSLLAGGSSSSSNSLTERLLRQNAELTGFVSRLTEEKNDLRNHTLRLEEELRRYRQAGAGSAGHPSRRGVSKADSAAMLLSQEREAWTREKLRLEKALHLSQSQVARLTGEIRSDALRGITGPDADNSALKAANQLVSDSSSPLSVLQRMYGKYLRSESFRKALIYQKKYLLLLLGGFQECEEATLSLLSKMGGRPSLSSLESFSQRRRGLSRFRSAVRVSIALSRMRFLVKRWHKATGMSSTVSCGISKNGTGSDVRDSPYLHPGSVDMYRDRGGGRGGAGGGGVSSSRGRSGRESPRSGVSSSHHRFHTAGDHSALTCSHLQSYDPDRALTDYISRLEALQRRLGSVTSGNRDQASH</sequence>
<feature type="compositionally biased region" description="Polar residues" evidence="7">
    <location>
        <begin position="1215"/>
        <end position="1224"/>
    </location>
</feature>
<feature type="compositionally biased region" description="Basic and acidic residues" evidence="7">
    <location>
        <begin position="3469"/>
        <end position="3492"/>
    </location>
</feature>
<dbReference type="GO" id="GO:0003677">
    <property type="term" value="F:DNA binding"/>
    <property type="evidence" value="ECO:0007669"/>
    <property type="project" value="InterPro"/>
</dbReference>
<feature type="region of interest" description="Disordered" evidence="7">
    <location>
        <begin position="2278"/>
        <end position="2300"/>
    </location>
</feature>
<feature type="region of interest" description="Disordered" evidence="7">
    <location>
        <begin position="3564"/>
        <end position="3635"/>
    </location>
</feature>
<feature type="coiled-coil region" evidence="6">
    <location>
        <begin position="3304"/>
        <end position="3366"/>
    </location>
</feature>
<organism evidence="9 10">
    <name type="scientific">Gambusia affinis</name>
    <name type="common">Western mosquitofish</name>
    <name type="synonym">Heterandria affinis</name>
    <dbReference type="NCBI Taxonomy" id="33528"/>
    <lineage>
        <taxon>Eukaryota</taxon>
        <taxon>Metazoa</taxon>
        <taxon>Chordata</taxon>
        <taxon>Craniata</taxon>
        <taxon>Vertebrata</taxon>
        <taxon>Euteleostomi</taxon>
        <taxon>Actinopterygii</taxon>
        <taxon>Neopterygii</taxon>
        <taxon>Teleostei</taxon>
        <taxon>Neoteleostei</taxon>
        <taxon>Acanthomorphata</taxon>
        <taxon>Ovalentaria</taxon>
        <taxon>Atherinomorphae</taxon>
        <taxon>Cyprinodontiformes</taxon>
        <taxon>Poeciliidae</taxon>
        <taxon>Poeciliinae</taxon>
        <taxon>Gambusia</taxon>
    </lineage>
</organism>
<dbReference type="Pfam" id="PF10495">
    <property type="entry name" value="PACT_coil_coil"/>
    <property type="match status" value="1"/>
</dbReference>
<feature type="compositionally biased region" description="Basic and acidic residues" evidence="7">
    <location>
        <begin position="2643"/>
        <end position="2663"/>
    </location>
</feature>
<feature type="coiled-coil region" evidence="6">
    <location>
        <begin position="43"/>
        <end position="119"/>
    </location>
</feature>
<dbReference type="InterPro" id="IPR005539">
    <property type="entry name" value="ELK_dom"/>
</dbReference>
<feature type="region of interest" description="Disordered" evidence="7">
    <location>
        <begin position="2210"/>
        <end position="2236"/>
    </location>
</feature>
<feature type="domain" description="ELK" evidence="8">
    <location>
        <begin position="2678"/>
        <end position="2698"/>
    </location>
</feature>
<comment type="caution">
    <text evidence="9">The sequence shown here is derived from an EMBL/GenBank/DDBJ whole genome shotgun (WGS) entry which is preliminary data.</text>
</comment>
<feature type="compositionally biased region" description="Basic and acidic residues" evidence="7">
    <location>
        <begin position="2872"/>
        <end position="2902"/>
    </location>
</feature>
<accession>A0A315UU97</accession>
<feature type="coiled-coil region" evidence="6">
    <location>
        <begin position="3738"/>
        <end position="3765"/>
    </location>
</feature>
<feature type="region of interest" description="Disordered" evidence="7">
    <location>
        <begin position="740"/>
        <end position="836"/>
    </location>
</feature>
<feature type="region of interest" description="Disordered" evidence="7">
    <location>
        <begin position="1333"/>
        <end position="1375"/>
    </location>
</feature>
<feature type="compositionally biased region" description="Basic and acidic residues" evidence="7">
    <location>
        <begin position="3564"/>
        <end position="3583"/>
    </location>
</feature>
<dbReference type="EMBL" id="NHOQ01002733">
    <property type="protein sequence ID" value="PWA15230.1"/>
    <property type="molecule type" value="Genomic_DNA"/>
</dbReference>
<feature type="region of interest" description="Disordered" evidence="7">
    <location>
        <begin position="2830"/>
        <end position="2992"/>
    </location>
</feature>
<dbReference type="PANTHER" id="PTHR44981">
    <property type="entry name" value="PERICENTRIN-LIKE PROTEIN, ISOFORM F"/>
    <property type="match status" value="1"/>
</dbReference>
<evidence type="ECO:0000256" key="6">
    <source>
        <dbReference type="SAM" id="Coils"/>
    </source>
</evidence>
<feature type="compositionally biased region" description="Polar residues" evidence="7">
    <location>
        <begin position="3605"/>
        <end position="3620"/>
    </location>
</feature>
<evidence type="ECO:0000256" key="2">
    <source>
        <dbReference type="ARBA" id="ARBA00022490"/>
    </source>
</evidence>
<dbReference type="InterPro" id="IPR028745">
    <property type="entry name" value="AKAP9/Pericentrin"/>
</dbReference>
<feature type="compositionally biased region" description="Basic and acidic residues" evidence="7">
    <location>
        <begin position="1128"/>
        <end position="1151"/>
    </location>
</feature>
<feature type="compositionally biased region" description="Basic and acidic residues" evidence="7">
    <location>
        <begin position="2830"/>
        <end position="2862"/>
    </location>
</feature>
<keyword evidence="5" id="KW-0206">Cytoskeleton</keyword>
<evidence type="ECO:0000313" key="10">
    <source>
        <dbReference type="Proteomes" id="UP000250572"/>
    </source>
</evidence>
<dbReference type="GO" id="GO:0005813">
    <property type="term" value="C:centrosome"/>
    <property type="evidence" value="ECO:0007669"/>
    <property type="project" value="UniProtKB-SubCell"/>
</dbReference>
<feature type="coiled-coil region" evidence="6">
    <location>
        <begin position="2992"/>
        <end position="3048"/>
    </location>
</feature>
<evidence type="ECO:0000313" key="9">
    <source>
        <dbReference type="EMBL" id="PWA15230.1"/>
    </source>
</evidence>
<feature type="region of interest" description="Disordered" evidence="7">
    <location>
        <begin position="3056"/>
        <end position="3110"/>
    </location>
</feature>
<dbReference type="GO" id="GO:0060090">
    <property type="term" value="F:molecular adaptor activity"/>
    <property type="evidence" value="ECO:0007669"/>
    <property type="project" value="InterPro"/>
</dbReference>
<feature type="region of interest" description="Disordered" evidence="7">
    <location>
        <begin position="1418"/>
        <end position="1439"/>
    </location>
</feature>
<gene>
    <name evidence="9" type="ORF">CCH79_00008721</name>
</gene>
<evidence type="ECO:0000256" key="7">
    <source>
        <dbReference type="SAM" id="MobiDB-lite"/>
    </source>
</evidence>
<feature type="compositionally biased region" description="Polar residues" evidence="7">
    <location>
        <begin position="2972"/>
        <end position="2991"/>
    </location>
</feature>
<evidence type="ECO:0000256" key="4">
    <source>
        <dbReference type="ARBA" id="ARBA00023054"/>
    </source>
</evidence>
<feature type="region of interest" description="Disordered" evidence="7">
    <location>
        <begin position="1199"/>
        <end position="1234"/>
    </location>
</feature>
<feature type="region of interest" description="Disordered" evidence="7">
    <location>
        <begin position="3956"/>
        <end position="4018"/>
    </location>
</feature>
<protein>
    <recommendedName>
        <fullName evidence="8">ELK domain-containing protein</fullName>
    </recommendedName>
</protein>
<feature type="coiled-coil region" evidence="6">
    <location>
        <begin position="1907"/>
        <end position="2096"/>
    </location>
</feature>
<feature type="compositionally biased region" description="Polar residues" evidence="7">
    <location>
        <begin position="810"/>
        <end position="821"/>
    </location>
</feature>
<dbReference type="SMART" id="SM01188">
    <property type="entry name" value="ELK"/>
    <property type="match status" value="4"/>
</dbReference>
<keyword evidence="10" id="KW-1185">Reference proteome</keyword>
<evidence type="ECO:0000256" key="3">
    <source>
        <dbReference type="ARBA" id="ARBA00022553"/>
    </source>
</evidence>
<feature type="region of interest" description="Disordered" evidence="7">
    <location>
        <begin position="2643"/>
        <end position="2683"/>
    </location>
</feature>
<keyword evidence="2" id="KW-0963">Cytoplasm</keyword>
<feature type="coiled-coil region" evidence="6">
    <location>
        <begin position="1798"/>
        <end position="1853"/>
    </location>
</feature>
<feature type="region of interest" description="Disordered" evidence="7">
    <location>
        <begin position="2756"/>
        <end position="2775"/>
    </location>
</feature>
<dbReference type="GO" id="GO:0007165">
    <property type="term" value="P:signal transduction"/>
    <property type="evidence" value="ECO:0007669"/>
    <property type="project" value="InterPro"/>
</dbReference>
<feature type="compositionally biased region" description="Acidic residues" evidence="7">
    <location>
        <begin position="1275"/>
        <end position="1286"/>
    </location>
</feature>
<feature type="coiled-coil region" evidence="6">
    <location>
        <begin position="156"/>
        <end position="262"/>
    </location>
</feature>